<dbReference type="PROSITE" id="PS51257">
    <property type="entry name" value="PROKAR_LIPOPROTEIN"/>
    <property type="match status" value="1"/>
</dbReference>
<dbReference type="EMBL" id="UOGD01000409">
    <property type="protein sequence ID" value="VAX28340.1"/>
    <property type="molecule type" value="Genomic_DNA"/>
</dbReference>
<name>A0A3B1D078_9ZZZZ</name>
<sequence length="207" mass="23584">MFDQKVFIYSLVLFSSLLFGCSESTSPEEADANLIPLKIGNTWSHNFTDYDSNGVVTSTKLQISTIDRDTTFSNKRWYSYSHIPRGVWFINKDGGYWSWIKASLLHLENDTSVVVYKYPTFAGDIYGDVETPTEVISIDEEITVPAGKFKVIHYVTRYISSDNYLIDSFEKFIAPGIGVIKTMQVGKKANGDKFIVYKRELESYSLK</sequence>
<organism evidence="1">
    <name type="scientific">hydrothermal vent metagenome</name>
    <dbReference type="NCBI Taxonomy" id="652676"/>
    <lineage>
        <taxon>unclassified sequences</taxon>
        <taxon>metagenomes</taxon>
        <taxon>ecological metagenomes</taxon>
    </lineage>
</organism>
<dbReference type="AlphaFoldDB" id="A0A3B1D078"/>
<evidence type="ECO:0000313" key="1">
    <source>
        <dbReference type="EMBL" id="VAX28340.1"/>
    </source>
</evidence>
<gene>
    <name evidence="1" type="ORF">MNBD_IGNAVI01-1010</name>
</gene>
<reference evidence="1" key="1">
    <citation type="submission" date="2018-06" db="EMBL/GenBank/DDBJ databases">
        <authorList>
            <person name="Zhirakovskaya E."/>
        </authorList>
    </citation>
    <scope>NUCLEOTIDE SEQUENCE</scope>
</reference>
<accession>A0A3B1D078</accession>
<protein>
    <submittedName>
        <fullName evidence="1">Uncharacterized protein</fullName>
    </submittedName>
</protein>
<proteinExistence type="predicted"/>